<dbReference type="Proteomes" id="UP000222542">
    <property type="component" value="Unassembled WGS sequence"/>
</dbReference>
<gene>
    <name evidence="1" type="ORF">T459_31908</name>
</gene>
<organism evidence="1 2">
    <name type="scientific">Capsicum annuum</name>
    <name type="common">Capsicum pepper</name>
    <dbReference type="NCBI Taxonomy" id="4072"/>
    <lineage>
        <taxon>Eukaryota</taxon>
        <taxon>Viridiplantae</taxon>
        <taxon>Streptophyta</taxon>
        <taxon>Embryophyta</taxon>
        <taxon>Tracheophyta</taxon>
        <taxon>Spermatophyta</taxon>
        <taxon>Magnoliopsida</taxon>
        <taxon>eudicotyledons</taxon>
        <taxon>Gunneridae</taxon>
        <taxon>Pentapetalae</taxon>
        <taxon>asterids</taxon>
        <taxon>lamiids</taxon>
        <taxon>Solanales</taxon>
        <taxon>Solanaceae</taxon>
        <taxon>Solanoideae</taxon>
        <taxon>Capsiceae</taxon>
        <taxon>Capsicum</taxon>
    </lineage>
</organism>
<reference evidence="1 2" key="2">
    <citation type="journal article" date="2017" name="Genome Biol.">
        <title>New reference genome sequences of hot pepper reveal the massive evolution of plant disease-resistance genes by retroduplication.</title>
        <authorList>
            <person name="Kim S."/>
            <person name="Park J."/>
            <person name="Yeom S.I."/>
            <person name="Kim Y.M."/>
            <person name="Seo E."/>
            <person name="Kim K.T."/>
            <person name="Kim M.S."/>
            <person name="Lee J.M."/>
            <person name="Cheong K."/>
            <person name="Shin H.S."/>
            <person name="Kim S.B."/>
            <person name="Han K."/>
            <person name="Lee J."/>
            <person name="Park M."/>
            <person name="Lee H.A."/>
            <person name="Lee H.Y."/>
            <person name="Lee Y."/>
            <person name="Oh S."/>
            <person name="Lee J.H."/>
            <person name="Choi E."/>
            <person name="Choi E."/>
            <person name="Lee S.E."/>
            <person name="Jeon J."/>
            <person name="Kim H."/>
            <person name="Choi G."/>
            <person name="Song H."/>
            <person name="Lee J."/>
            <person name="Lee S.C."/>
            <person name="Kwon J.K."/>
            <person name="Lee H.Y."/>
            <person name="Koo N."/>
            <person name="Hong Y."/>
            <person name="Kim R.W."/>
            <person name="Kang W.H."/>
            <person name="Huh J.H."/>
            <person name="Kang B.C."/>
            <person name="Yang T.J."/>
            <person name="Lee Y.H."/>
            <person name="Bennetzen J.L."/>
            <person name="Choi D."/>
        </authorList>
    </citation>
    <scope>NUCLEOTIDE SEQUENCE [LARGE SCALE GENOMIC DNA]</scope>
    <source>
        <strain evidence="2">cv. CM334</strain>
    </source>
</reference>
<protein>
    <submittedName>
        <fullName evidence="1">Uncharacterized protein</fullName>
    </submittedName>
</protein>
<comment type="caution">
    <text evidence="1">The sequence shown here is derived from an EMBL/GenBank/DDBJ whole genome shotgun (WGS) entry which is preliminary data.</text>
</comment>
<evidence type="ECO:0000313" key="2">
    <source>
        <dbReference type="Proteomes" id="UP000222542"/>
    </source>
</evidence>
<evidence type="ECO:0000313" key="1">
    <source>
        <dbReference type="EMBL" id="PHT64238.1"/>
    </source>
</evidence>
<sequence>MEKMKQKRALRRRMESEKKVESKILWRNKEEVEGQLKLEAKGDDGFNDFASSLGFVVGASFVTFLYKVIKARICIRHDSIGWSSSIHKSGCTDEVNCCVVGDLFFYEGSAKKRYLQESAISVLLELIDKPQQAFHCGTSVLTFQLLEGTTELFHYSSLKRSLSCDGKEAFSKLQESEPPNSSNCWIIMIHVLIWCEESDSTLPGDFSEVASELVICCMRTPQSADFPAASGEDEADGELLVHMLLDHYNLTIYEDIPLDVALTFWLCCPDSSKCRRVRAGSSKD</sequence>
<dbReference type="Gramene" id="PHT64238">
    <property type="protein sequence ID" value="PHT64238"/>
    <property type="gene ID" value="T459_31908"/>
</dbReference>
<proteinExistence type="predicted"/>
<accession>A0A2G2Y3D0</accession>
<keyword evidence="2" id="KW-1185">Reference proteome</keyword>
<name>A0A2G2Y3D0_CAPAN</name>
<reference evidence="1 2" key="1">
    <citation type="journal article" date="2014" name="Nat. Genet.">
        <title>Genome sequence of the hot pepper provides insights into the evolution of pungency in Capsicum species.</title>
        <authorList>
            <person name="Kim S."/>
            <person name="Park M."/>
            <person name="Yeom S.I."/>
            <person name="Kim Y.M."/>
            <person name="Lee J.M."/>
            <person name="Lee H.A."/>
            <person name="Seo E."/>
            <person name="Choi J."/>
            <person name="Cheong K."/>
            <person name="Kim K.T."/>
            <person name="Jung K."/>
            <person name="Lee G.W."/>
            <person name="Oh S.K."/>
            <person name="Bae C."/>
            <person name="Kim S.B."/>
            <person name="Lee H.Y."/>
            <person name="Kim S.Y."/>
            <person name="Kim M.S."/>
            <person name="Kang B.C."/>
            <person name="Jo Y.D."/>
            <person name="Yang H.B."/>
            <person name="Jeong H.J."/>
            <person name="Kang W.H."/>
            <person name="Kwon J.K."/>
            <person name="Shin C."/>
            <person name="Lim J.Y."/>
            <person name="Park J.H."/>
            <person name="Huh J.H."/>
            <person name="Kim J.S."/>
            <person name="Kim B.D."/>
            <person name="Cohen O."/>
            <person name="Paran I."/>
            <person name="Suh M.C."/>
            <person name="Lee S.B."/>
            <person name="Kim Y.K."/>
            <person name="Shin Y."/>
            <person name="Noh S.J."/>
            <person name="Park J."/>
            <person name="Seo Y.S."/>
            <person name="Kwon S.Y."/>
            <person name="Kim H.A."/>
            <person name="Park J.M."/>
            <person name="Kim H.J."/>
            <person name="Choi S.B."/>
            <person name="Bosland P.W."/>
            <person name="Reeves G."/>
            <person name="Jo S.H."/>
            <person name="Lee B.W."/>
            <person name="Cho H.T."/>
            <person name="Choi H.S."/>
            <person name="Lee M.S."/>
            <person name="Yu Y."/>
            <person name="Do Choi Y."/>
            <person name="Park B.S."/>
            <person name="van Deynze A."/>
            <person name="Ashrafi H."/>
            <person name="Hill T."/>
            <person name="Kim W.T."/>
            <person name="Pai H.S."/>
            <person name="Ahn H.K."/>
            <person name="Yeam I."/>
            <person name="Giovannoni J.J."/>
            <person name="Rose J.K."/>
            <person name="Sorensen I."/>
            <person name="Lee S.J."/>
            <person name="Kim R.W."/>
            <person name="Choi I.Y."/>
            <person name="Choi B.S."/>
            <person name="Lim J.S."/>
            <person name="Lee Y.H."/>
            <person name="Choi D."/>
        </authorList>
    </citation>
    <scope>NUCLEOTIDE SEQUENCE [LARGE SCALE GENOMIC DNA]</scope>
    <source>
        <strain evidence="2">cv. CM334</strain>
    </source>
</reference>
<dbReference type="EMBL" id="AYRZ02000017">
    <property type="protein sequence ID" value="PHT64238.1"/>
    <property type="molecule type" value="Genomic_DNA"/>
</dbReference>
<dbReference type="STRING" id="4072.A0A2G2Y3D0"/>
<dbReference type="AlphaFoldDB" id="A0A2G2Y3D0"/>